<gene>
    <name evidence="1" type="ORF">MchiMG62_05930</name>
</gene>
<keyword evidence="2" id="KW-1185">Reference proteome</keyword>
<protein>
    <submittedName>
        <fullName evidence="1">Uncharacterized protein</fullName>
    </submittedName>
</protein>
<evidence type="ECO:0000313" key="2">
    <source>
        <dbReference type="Proteomes" id="UP000824969"/>
    </source>
</evidence>
<evidence type="ECO:0000313" key="1">
    <source>
        <dbReference type="EMBL" id="BBL67412.1"/>
    </source>
</evidence>
<dbReference type="Proteomes" id="UP000824969">
    <property type="component" value="Chromosome"/>
</dbReference>
<sequence length="163" mass="18412">MEKTFAPPAGSHSFYVPQTSILVMRRIYHRFPQSVDLDFELSRPFRDVLACIARMHDTHTTARGADGLVKERMLVQVADGRIQFVDLSDLAPLAENVTEVADFRVDLQRTLLTPEKRLPVSENIFFLRIVDKGAVTECYVAKEGRLGDLDAMDLRTMLKGACE</sequence>
<proteinExistence type="predicted"/>
<dbReference type="EMBL" id="AP019781">
    <property type="protein sequence ID" value="BBL67412.1"/>
    <property type="molecule type" value="Genomic_DNA"/>
</dbReference>
<organism evidence="1 2">
    <name type="scientific">Methanoculleus chikugoensis</name>
    <dbReference type="NCBI Taxonomy" id="118126"/>
    <lineage>
        <taxon>Archaea</taxon>
        <taxon>Methanobacteriati</taxon>
        <taxon>Methanobacteriota</taxon>
        <taxon>Stenosarchaea group</taxon>
        <taxon>Methanomicrobia</taxon>
        <taxon>Methanomicrobiales</taxon>
        <taxon>Methanomicrobiaceae</taxon>
        <taxon>Methanoculleus</taxon>
    </lineage>
</organism>
<accession>A0ABM7H3D4</accession>
<reference evidence="1 2" key="1">
    <citation type="submission" date="2019-06" db="EMBL/GenBank/DDBJ databases">
        <title>Complete genome sequence of Methanoculleus chikugoensis strain MG62.</title>
        <authorList>
            <person name="Asakawa S."/>
            <person name="Dianou D."/>
        </authorList>
    </citation>
    <scope>NUCLEOTIDE SEQUENCE [LARGE SCALE GENOMIC DNA]</scope>
    <source>
        <strain evidence="1 2">MG62</strain>
    </source>
</reference>
<name>A0ABM7H3D4_9EURY</name>